<sequence>MKTKNISINIKKEEKVPFKETYLVFNRALNKTKIVQKFVDSKKNQEITLNLKECIRMMNLFNKIFFNGKFKPSLDKVIVFQED</sequence>
<protein>
    <submittedName>
        <fullName evidence="1">Uncharacterized protein</fullName>
    </submittedName>
</protein>
<proteinExistence type="predicted"/>
<accession>A0A0F9P167</accession>
<dbReference type="AlphaFoldDB" id="A0A0F9P167"/>
<comment type="caution">
    <text evidence="1">The sequence shown here is derived from an EMBL/GenBank/DDBJ whole genome shotgun (WGS) entry which is preliminary data.</text>
</comment>
<evidence type="ECO:0000313" key="1">
    <source>
        <dbReference type="EMBL" id="KKN18142.1"/>
    </source>
</evidence>
<name>A0A0F9P167_9ZZZZ</name>
<gene>
    <name evidence="1" type="ORF">LCGC14_0958720</name>
</gene>
<organism evidence="1">
    <name type="scientific">marine sediment metagenome</name>
    <dbReference type="NCBI Taxonomy" id="412755"/>
    <lineage>
        <taxon>unclassified sequences</taxon>
        <taxon>metagenomes</taxon>
        <taxon>ecological metagenomes</taxon>
    </lineage>
</organism>
<dbReference type="EMBL" id="LAZR01003455">
    <property type="protein sequence ID" value="KKN18142.1"/>
    <property type="molecule type" value="Genomic_DNA"/>
</dbReference>
<reference evidence="1" key="1">
    <citation type="journal article" date="2015" name="Nature">
        <title>Complex archaea that bridge the gap between prokaryotes and eukaryotes.</title>
        <authorList>
            <person name="Spang A."/>
            <person name="Saw J.H."/>
            <person name="Jorgensen S.L."/>
            <person name="Zaremba-Niedzwiedzka K."/>
            <person name="Martijn J."/>
            <person name="Lind A.E."/>
            <person name="van Eijk R."/>
            <person name="Schleper C."/>
            <person name="Guy L."/>
            <person name="Ettema T.J."/>
        </authorList>
    </citation>
    <scope>NUCLEOTIDE SEQUENCE</scope>
</reference>